<dbReference type="SUPFAM" id="SSF51556">
    <property type="entry name" value="Metallo-dependent hydrolases"/>
    <property type="match status" value="1"/>
</dbReference>
<dbReference type="Gene3D" id="1.25.40.10">
    <property type="entry name" value="Tetratricopeptide repeat domain"/>
    <property type="match status" value="1"/>
</dbReference>
<dbReference type="SUPFAM" id="SSF51338">
    <property type="entry name" value="Composite domain of metallo-dependent hydrolases"/>
    <property type="match status" value="1"/>
</dbReference>
<sequence length="534" mass="61482">MEYDKVISGHGIIIKNKTIDYVGILSDNMYPRNSKIIDGQGKYVIPGLSDMHMHIDHPDVLKVNLAYGVTTVMNYRGIPEHLALRDASSRNEIFSPNIYSTGDYMEGYPATMPGYLSFNNVDDARKSVQNQKEKGYDFIKVYRNLDTLMHKAICEEASKNNLTVVGHLSPNISLQQSLEAGQKVIAHTEELMYYFNNENDTTRIDDLINLLKKHNITYTPNLAIFKSLPLQVQKIDSITSQDYIKYLQPAIFQPWRKEFNYNYSRGKAWAKFMWERFVFLQKVTKKINEAGIPVLTSTDAPTSGSFPGLAVHQELKEFVSIGFTPYEALKTATVAPGKFINESLNNSEKFGLIKKGYRADLLILDKNPIENIENTQTIFGVIKYGEYYSKSTMQNVLDTLEAVYKDITPIVKSIEEEIANGDVEKAYEIFKQGRSKYNDQSFLGFYTMWYRGYRFLYQNRRLTENMDQAEKAVQFYKMYQEQFPEFHGSYYILGVAYSAKKDTVNAINSFRKSLELHPHNPYVSNRLEQLKAVK</sequence>
<keyword evidence="4" id="KW-1185">Reference proteome</keyword>
<reference evidence="3 4" key="1">
    <citation type="submission" date="2023-09" db="EMBL/GenBank/DDBJ databases">
        <authorList>
            <person name="Rey-Velasco X."/>
        </authorList>
    </citation>
    <scope>NUCLEOTIDE SEQUENCE [LARGE SCALE GENOMIC DNA]</scope>
    <source>
        <strain evidence="3 4">F388</strain>
    </source>
</reference>
<dbReference type="PROSITE" id="PS50005">
    <property type="entry name" value="TPR"/>
    <property type="match status" value="1"/>
</dbReference>
<evidence type="ECO:0000259" key="2">
    <source>
        <dbReference type="Pfam" id="PF01979"/>
    </source>
</evidence>
<feature type="repeat" description="TPR" evidence="1">
    <location>
        <begin position="487"/>
        <end position="520"/>
    </location>
</feature>
<dbReference type="InterPro" id="IPR011059">
    <property type="entry name" value="Metal-dep_hydrolase_composite"/>
</dbReference>
<dbReference type="SMART" id="SM00028">
    <property type="entry name" value="TPR"/>
    <property type="match status" value="1"/>
</dbReference>
<dbReference type="EMBL" id="JAVRHR010000001">
    <property type="protein sequence ID" value="MDT0606020.1"/>
    <property type="molecule type" value="Genomic_DNA"/>
</dbReference>
<gene>
    <name evidence="3" type="ORF">RM706_03220</name>
</gene>
<accession>A0ABU3A898</accession>
<dbReference type="PANTHER" id="PTHR43135:SF3">
    <property type="entry name" value="ALPHA-D-RIBOSE 1-METHYLPHOSPHONATE 5-TRIPHOSPHATE DIPHOSPHATASE"/>
    <property type="match status" value="1"/>
</dbReference>
<dbReference type="InterPro" id="IPR032466">
    <property type="entry name" value="Metal_Hydrolase"/>
</dbReference>
<dbReference type="Proteomes" id="UP001255246">
    <property type="component" value="Unassembled WGS sequence"/>
</dbReference>
<dbReference type="Gene3D" id="3.30.110.90">
    <property type="entry name" value="Amidohydrolase"/>
    <property type="match status" value="1"/>
</dbReference>
<dbReference type="PANTHER" id="PTHR43135">
    <property type="entry name" value="ALPHA-D-RIBOSE 1-METHYLPHOSPHONATE 5-TRIPHOSPHATE DIPHOSPHATASE"/>
    <property type="match status" value="1"/>
</dbReference>
<feature type="domain" description="Amidohydrolase-related" evidence="2">
    <location>
        <begin position="151"/>
        <end position="381"/>
    </location>
</feature>
<proteinExistence type="predicted"/>
<dbReference type="InterPro" id="IPR051781">
    <property type="entry name" value="Metallo-dep_Hydrolase"/>
</dbReference>
<dbReference type="Gene3D" id="2.30.40.10">
    <property type="entry name" value="Urease, subunit C, domain 1"/>
    <property type="match status" value="1"/>
</dbReference>
<dbReference type="Pfam" id="PF01979">
    <property type="entry name" value="Amidohydro_1"/>
    <property type="match status" value="1"/>
</dbReference>
<dbReference type="InterPro" id="IPR006680">
    <property type="entry name" value="Amidohydro-rel"/>
</dbReference>
<evidence type="ECO:0000313" key="4">
    <source>
        <dbReference type="Proteomes" id="UP001255246"/>
    </source>
</evidence>
<dbReference type="InterPro" id="IPR011990">
    <property type="entry name" value="TPR-like_helical_dom_sf"/>
</dbReference>
<dbReference type="InterPro" id="IPR019734">
    <property type="entry name" value="TPR_rpt"/>
</dbReference>
<evidence type="ECO:0000313" key="3">
    <source>
        <dbReference type="EMBL" id="MDT0606020.1"/>
    </source>
</evidence>
<dbReference type="RefSeq" id="WP_311349582.1">
    <property type="nucleotide sequence ID" value="NZ_JAVRHR010000001.1"/>
</dbReference>
<comment type="caution">
    <text evidence="3">The sequence shown here is derived from an EMBL/GenBank/DDBJ whole genome shotgun (WGS) entry which is preliminary data.</text>
</comment>
<organism evidence="3 4">
    <name type="scientific">Croceitalea rosinachiae</name>
    <dbReference type="NCBI Taxonomy" id="3075596"/>
    <lineage>
        <taxon>Bacteria</taxon>
        <taxon>Pseudomonadati</taxon>
        <taxon>Bacteroidota</taxon>
        <taxon>Flavobacteriia</taxon>
        <taxon>Flavobacteriales</taxon>
        <taxon>Flavobacteriaceae</taxon>
        <taxon>Croceitalea</taxon>
    </lineage>
</organism>
<evidence type="ECO:0000256" key="1">
    <source>
        <dbReference type="PROSITE-ProRule" id="PRU00339"/>
    </source>
</evidence>
<name>A0ABU3A898_9FLAO</name>
<keyword evidence="1" id="KW-0802">TPR repeat</keyword>
<dbReference type="Gene3D" id="1.20.58.520">
    <property type="entry name" value="Amidohydrolase"/>
    <property type="match status" value="1"/>
</dbReference>
<dbReference type="SUPFAM" id="SSF48452">
    <property type="entry name" value="TPR-like"/>
    <property type="match status" value="1"/>
</dbReference>
<protein>
    <submittedName>
        <fullName evidence="3">Amidohydrolase family protein</fullName>
    </submittedName>
</protein>
<dbReference type="Gene3D" id="3.40.50.10910">
    <property type="entry name" value="Amidohydrolase"/>
    <property type="match status" value="1"/>
</dbReference>